<dbReference type="InterPro" id="IPR022628">
    <property type="entry name" value="S-AdoMet_synt_N"/>
</dbReference>
<evidence type="ECO:0000256" key="5">
    <source>
        <dbReference type="ARBA" id="ARBA00012828"/>
    </source>
</evidence>
<evidence type="ECO:0000256" key="7">
    <source>
        <dbReference type="ARBA" id="ARBA00022679"/>
    </source>
</evidence>
<sequence>MDIQAATGKRFLHKSAEFVSPGHPDRTADGISALVVETHVRHNPAAHVAAETLLTSKGPVIMAGEITSSYQISPDGYKALARGYIRGLGWTKDFGYDPDKIEIQVLYNSQSTDIAQGVEKARKKIGAGDQGITTGYAIRKHWLPLREDDLMPLTVVLSRDTLFGIDQLRRTSKIGKVLKPDMKSEFIISYNTKGRPVEAERIVLALSHTEDIGLEEIRTIVRPVIDRVLDQHGLTFDMKKAYINGTGRFIIAGAPGDTGLTGRKLVIDHYGPSVPIGGGAIHGKDPSKTDATGAQMARWVAKQIVGNNLADQCFVVLTWAIGYPAPLKILVDFAGTEKKPIRKIINFLKKIDWSLAAAIDRFGFRRLSESKISYPKLAAWGPFGRVEDGSARPWETVVEIKKWKNWRV</sequence>
<evidence type="ECO:0000313" key="16">
    <source>
        <dbReference type="EMBL" id="OGG19891.1"/>
    </source>
</evidence>
<keyword evidence="10" id="KW-0067">ATP-binding</keyword>
<evidence type="ECO:0000256" key="2">
    <source>
        <dbReference type="ARBA" id="ARBA00001958"/>
    </source>
</evidence>
<feature type="domain" description="S-adenosylmethionine synthetase N-terminal" evidence="13">
    <location>
        <begin position="15"/>
        <end position="111"/>
    </location>
</feature>
<dbReference type="EMBL" id="MFJN01000067">
    <property type="protein sequence ID" value="OGG19891.1"/>
    <property type="molecule type" value="Genomic_DNA"/>
</dbReference>
<protein>
    <recommendedName>
        <fullName evidence="5">methionine adenosyltransferase</fullName>
        <ecNumber evidence="5">2.5.1.6</ecNumber>
    </recommendedName>
</protein>
<evidence type="ECO:0000259" key="13">
    <source>
        <dbReference type="Pfam" id="PF00438"/>
    </source>
</evidence>
<feature type="domain" description="S-adenosylmethionine synthetase central" evidence="14">
    <location>
        <begin position="124"/>
        <end position="249"/>
    </location>
</feature>
<comment type="similarity">
    <text evidence="4">Belongs to the AdoMet synthase family.</text>
</comment>
<dbReference type="PIRSF" id="PIRSF000497">
    <property type="entry name" value="MAT"/>
    <property type="match status" value="1"/>
</dbReference>
<dbReference type="GO" id="GO:0006556">
    <property type="term" value="P:S-adenosylmethionine biosynthetic process"/>
    <property type="evidence" value="ECO:0007669"/>
    <property type="project" value="UniProtKB-UniPathway"/>
</dbReference>
<keyword evidence="11" id="KW-0460">Magnesium</keyword>
<dbReference type="Gene3D" id="3.30.300.10">
    <property type="match status" value="3"/>
</dbReference>
<dbReference type="STRING" id="1798384.A3D03_03860"/>
<proteinExistence type="inferred from homology"/>
<dbReference type="EC" id="2.5.1.6" evidence="5"/>
<comment type="cofactor">
    <cofactor evidence="2">
        <name>K(+)</name>
        <dbReference type="ChEBI" id="CHEBI:29103"/>
    </cofactor>
</comment>
<evidence type="ECO:0000259" key="14">
    <source>
        <dbReference type="Pfam" id="PF02772"/>
    </source>
</evidence>
<dbReference type="InterPro" id="IPR002133">
    <property type="entry name" value="S-AdoMet_synthetase"/>
</dbReference>
<reference evidence="16 17" key="1">
    <citation type="journal article" date="2016" name="Nat. Commun.">
        <title>Thousands of microbial genomes shed light on interconnected biogeochemical processes in an aquifer system.</title>
        <authorList>
            <person name="Anantharaman K."/>
            <person name="Brown C.T."/>
            <person name="Hug L.A."/>
            <person name="Sharon I."/>
            <person name="Castelle C.J."/>
            <person name="Probst A.J."/>
            <person name="Thomas B.C."/>
            <person name="Singh A."/>
            <person name="Wilkins M.J."/>
            <person name="Karaoz U."/>
            <person name="Brodie E.L."/>
            <person name="Williams K.H."/>
            <person name="Hubbard S.S."/>
            <person name="Banfield J.F."/>
        </authorList>
    </citation>
    <scope>NUCLEOTIDE SEQUENCE [LARGE SCALE GENOMIC DNA]</scope>
</reference>
<dbReference type="PANTHER" id="PTHR11964">
    <property type="entry name" value="S-ADENOSYLMETHIONINE SYNTHETASE"/>
    <property type="match status" value="1"/>
</dbReference>
<evidence type="ECO:0000256" key="3">
    <source>
        <dbReference type="ARBA" id="ARBA00005224"/>
    </source>
</evidence>
<comment type="pathway">
    <text evidence="3">Amino-acid biosynthesis; S-adenosyl-L-methionine biosynthesis; S-adenosyl-L-methionine from L-methionine: step 1/1.</text>
</comment>
<dbReference type="GO" id="GO:0046872">
    <property type="term" value="F:metal ion binding"/>
    <property type="evidence" value="ECO:0007669"/>
    <property type="project" value="UniProtKB-KW"/>
</dbReference>
<dbReference type="SUPFAM" id="SSF55973">
    <property type="entry name" value="S-adenosylmethionine synthetase"/>
    <property type="match status" value="3"/>
</dbReference>
<dbReference type="GO" id="GO:0005524">
    <property type="term" value="F:ATP binding"/>
    <property type="evidence" value="ECO:0007669"/>
    <property type="project" value="UniProtKB-KW"/>
</dbReference>
<dbReference type="InterPro" id="IPR022630">
    <property type="entry name" value="S-AdoMet_synt_C"/>
</dbReference>
<comment type="cofactor">
    <cofactor evidence="1">
        <name>Mg(2+)</name>
        <dbReference type="ChEBI" id="CHEBI:18420"/>
    </cofactor>
</comment>
<dbReference type="UniPathway" id="UPA00315">
    <property type="reaction ID" value="UER00080"/>
</dbReference>
<dbReference type="Pfam" id="PF02772">
    <property type="entry name" value="S-AdoMet_synt_M"/>
    <property type="match status" value="1"/>
</dbReference>
<feature type="domain" description="S-adenosylmethionine synthetase C-terminal" evidence="15">
    <location>
        <begin position="251"/>
        <end position="395"/>
    </location>
</feature>
<evidence type="ECO:0000256" key="11">
    <source>
        <dbReference type="ARBA" id="ARBA00022842"/>
    </source>
</evidence>
<keyword evidence="9" id="KW-0547">Nucleotide-binding</keyword>
<dbReference type="PROSITE" id="PS00376">
    <property type="entry name" value="ADOMET_SYNTHASE_1"/>
    <property type="match status" value="1"/>
</dbReference>
<dbReference type="GO" id="GO:0006730">
    <property type="term" value="P:one-carbon metabolic process"/>
    <property type="evidence" value="ECO:0007669"/>
    <property type="project" value="UniProtKB-KW"/>
</dbReference>
<evidence type="ECO:0000256" key="4">
    <source>
        <dbReference type="ARBA" id="ARBA00009685"/>
    </source>
</evidence>
<keyword evidence="6" id="KW-0554">One-carbon metabolism</keyword>
<keyword evidence="12" id="KW-0630">Potassium</keyword>
<evidence type="ECO:0000256" key="12">
    <source>
        <dbReference type="ARBA" id="ARBA00022958"/>
    </source>
</evidence>
<comment type="caution">
    <text evidence="16">The sequence shown here is derived from an EMBL/GenBank/DDBJ whole genome shotgun (WGS) entry which is preliminary data.</text>
</comment>
<dbReference type="InterPro" id="IPR022636">
    <property type="entry name" value="S-AdoMet_synthetase_sfam"/>
</dbReference>
<accession>A0A1F6A5F2</accession>
<keyword evidence="7" id="KW-0808">Transferase</keyword>
<dbReference type="GO" id="GO:0004478">
    <property type="term" value="F:methionine adenosyltransferase activity"/>
    <property type="evidence" value="ECO:0007669"/>
    <property type="project" value="UniProtKB-EC"/>
</dbReference>
<name>A0A1F6A5F2_9BACT</name>
<evidence type="ECO:0000256" key="6">
    <source>
        <dbReference type="ARBA" id="ARBA00022563"/>
    </source>
</evidence>
<evidence type="ECO:0000256" key="9">
    <source>
        <dbReference type="ARBA" id="ARBA00022741"/>
    </source>
</evidence>
<dbReference type="AlphaFoldDB" id="A0A1F6A5F2"/>
<evidence type="ECO:0000256" key="8">
    <source>
        <dbReference type="ARBA" id="ARBA00022723"/>
    </source>
</evidence>
<dbReference type="Pfam" id="PF02773">
    <property type="entry name" value="S-AdoMet_synt_C"/>
    <property type="match status" value="1"/>
</dbReference>
<gene>
    <name evidence="16" type="ORF">A3D03_03860</name>
</gene>
<evidence type="ECO:0000313" key="17">
    <source>
        <dbReference type="Proteomes" id="UP000177092"/>
    </source>
</evidence>
<evidence type="ECO:0000259" key="15">
    <source>
        <dbReference type="Pfam" id="PF02773"/>
    </source>
</evidence>
<dbReference type="InterPro" id="IPR022629">
    <property type="entry name" value="S-AdoMet_synt_central"/>
</dbReference>
<keyword evidence="8" id="KW-0479">Metal-binding</keyword>
<dbReference type="Proteomes" id="UP000177092">
    <property type="component" value="Unassembled WGS sequence"/>
</dbReference>
<dbReference type="InterPro" id="IPR022631">
    <property type="entry name" value="ADOMET_SYNTHASE_CS"/>
</dbReference>
<organism evidence="16 17">
    <name type="scientific">Candidatus Gottesmanbacteria bacterium RIFCSPHIGHO2_02_FULL_40_13</name>
    <dbReference type="NCBI Taxonomy" id="1798384"/>
    <lineage>
        <taxon>Bacteria</taxon>
        <taxon>Candidatus Gottesmaniibacteriota</taxon>
    </lineage>
</organism>
<evidence type="ECO:0000256" key="1">
    <source>
        <dbReference type="ARBA" id="ARBA00001946"/>
    </source>
</evidence>
<dbReference type="Pfam" id="PF00438">
    <property type="entry name" value="S-AdoMet_synt_N"/>
    <property type="match status" value="1"/>
</dbReference>
<evidence type="ECO:0000256" key="10">
    <source>
        <dbReference type="ARBA" id="ARBA00022840"/>
    </source>
</evidence>